<evidence type="ECO:0000256" key="12">
    <source>
        <dbReference type="ARBA" id="ARBA00034078"/>
    </source>
</evidence>
<feature type="compositionally biased region" description="Basic and acidic residues" evidence="13">
    <location>
        <begin position="1"/>
        <end position="10"/>
    </location>
</feature>
<name>A0A1L9BCQ0_9BACT</name>
<feature type="compositionally biased region" description="Basic and acidic residues" evidence="13">
    <location>
        <begin position="593"/>
        <end position="605"/>
    </location>
</feature>
<reference evidence="16 17" key="2">
    <citation type="submission" date="2016-12" db="EMBL/GenBank/DDBJ databases">
        <title>Draft Genome Sequence of Cystobacter ferrugineus Strain Cbfe23.</title>
        <authorList>
            <person name="Akbar S."/>
            <person name="Dowd S.E."/>
            <person name="Stevens D.C."/>
        </authorList>
    </citation>
    <scope>NUCLEOTIDE SEQUENCE [LARGE SCALE GENOMIC DNA]</scope>
    <source>
        <strain evidence="16 17">Cbfe23</strain>
    </source>
</reference>
<dbReference type="Gene3D" id="3.10.20.740">
    <property type="match status" value="1"/>
</dbReference>
<dbReference type="Pfam" id="PF10588">
    <property type="entry name" value="NADH-G_4Fe-4S_3"/>
    <property type="match status" value="1"/>
</dbReference>
<accession>A0A1L9BCQ0</accession>
<comment type="similarity">
    <text evidence="3">Belongs to the complex I 75 kDa subunit family.</text>
</comment>
<reference evidence="17" key="1">
    <citation type="submission" date="2016-11" db="EMBL/GenBank/DDBJ databases">
        <authorList>
            <person name="Shukria A."/>
            <person name="Stevens D.C."/>
        </authorList>
    </citation>
    <scope>NUCLEOTIDE SEQUENCE [LARGE SCALE GENOMIC DNA]</scope>
    <source>
        <strain evidence="17">Cbfe23</strain>
    </source>
</reference>
<evidence type="ECO:0000259" key="15">
    <source>
        <dbReference type="PROSITE" id="PS51839"/>
    </source>
</evidence>
<feature type="domain" description="4Fe-4S His(Cys)3-ligated-type" evidence="15">
    <location>
        <begin position="162"/>
        <end position="201"/>
    </location>
</feature>
<evidence type="ECO:0000313" key="16">
    <source>
        <dbReference type="EMBL" id="OJH39998.1"/>
    </source>
</evidence>
<evidence type="ECO:0000256" key="2">
    <source>
        <dbReference type="ARBA" id="ARBA00004370"/>
    </source>
</evidence>
<keyword evidence="10" id="KW-0520">NAD</keyword>
<evidence type="ECO:0000313" key="17">
    <source>
        <dbReference type="Proteomes" id="UP000182229"/>
    </source>
</evidence>
<dbReference type="FunFam" id="3.10.20.740:FF:000004">
    <property type="entry name" value="NADH-quinone oxidoreductase"/>
    <property type="match status" value="1"/>
</dbReference>
<dbReference type="PROSITE" id="PS00641">
    <property type="entry name" value="COMPLEX1_75K_1"/>
    <property type="match status" value="1"/>
</dbReference>
<evidence type="ECO:0000256" key="1">
    <source>
        <dbReference type="ARBA" id="ARBA00001966"/>
    </source>
</evidence>
<dbReference type="SUPFAM" id="SSF53706">
    <property type="entry name" value="Formate dehydrogenase/DMSO reductase, domains 1-3"/>
    <property type="match status" value="1"/>
</dbReference>
<evidence type="ECO:0000259" key="14">
    <source>
        <dbReference type="PROSITE" id="PS51669"/>
    </source>
</evidence>
<evidence type="ECO:0000256" key="5">
    <source>
        <dbReference type="ARBA" id="ARBA00022714"/>
    </source>
</evidence>
<dbReference type="InterPro" id="IPR050123">
    <property type="entry name" value="Prok_molybdopt-oxidoreductase"/>
</dbReference>
<keyword evidence="7" id="KW-1278">Translocase</keyword>
<dbReference type="InterPro" id="IPR006656">
    <property type="entry name" value="Mopterin_OxRdtase"/>
</dbReference>
<dbReference type="InterPro" id="IPR019574">
    <property type="entry name" value="NADH_UbQ_OxRdtase_Gsu_4Fe4S-bd"/>
</dbReference>
<dbReference type="GO" id="GO:0051539">
    <property type="term" value="F:4 iron, 4 sulfur cluster binding"/>
    <property type="evidence" value="ECO:0007669"/>
    <property type="project" value="UniProtKB-KW"/>
</dbReference>
<keyword evidence="5" id="KW-0001">2Fe-2S</keyword>
<protein>
    <submittedName>
        <fullName evidence="16">Ferredoxin</fullName>
    </submittedName>
</protein>
<dbReference type="EMBL" id="MPIN01000003">
    <property type="protein sequence ID" value="OJH39998.1"/>
    <property type="molecule type" value="Genomic_DNA"/>
</dbReference>
<dbReference type="GO" id="GO:0042773">
    <property type="term" value="P:ATP synthesis coupled electron transport"/>
    <property type="evidence" value="ECO:0007669"/>
    <property type="project" value="InterPro"/>
</dbReference>
<dbReference type="Gene3D" id="3.30.70.20">
    <property type="match status" value="1"/>
</dbReference>
<evidence type="ECO:0000256" key="13">
    <source>
        <dbReference type="SAM" id="MobiDB-lite"/>
    </source>
</evidence>
<evidence type="ECO:0000256" key="7">
    <source>
        <dbReference type="ARBA" id="ARBA00022967"/>
    </source>
</evidence>
<comment type="subcellular location">
    <subcellularLocation>
        <location evidence="2">Membrane</location>
    </subcellularLocation>
</comment>
<evidence type="ECO:0000256" key="4">
    <source>
        <dbReference type="ARBA" id="ARBA00022485"/>
    </source>
</evidence>
<keyword evidence="8" id="KW-0408">Iron</keyword>
<sequence length="632" mass="67918">MSDNDTKKPTGDAQPPPKGAPTDTPAAKIGSEPSNPPAGPKLDTPPAAHSTPTAPSPAPAAPPAAAAPPPAPKPPGPPPPKNPGFVTCTIDGKEVIAKPGTNMIEAARKVGSIIPYFCYHPRLSIAANCRMCFVEASNAPKMVPACQTPLAEGQVIKTNTPKVKEQQRAVMEFLLLNHPVDCSICDQAGECKLQDYYMRYDYRPSRLEGTKVMKNKRKVLGPRVVMDQERCILCSRCVRFMNEVAKEPQLGIFGRGSHEVVDTFPGSELSSNYSLNTVDICPVGALLSRDYRFRARTWFQSAAPSVCTGCSRGCNTYADFMGQETYRYRPRENEAVNKSWMCDHGRLTYKGLNLGRVLNAVVGRQQGGTARPEVARKEAIQSAGRALADAKGKVAVLASPVASNEDLLAALTFAKTTLGVREVYVGGRPQGEADHYLLTADRNPNRKGLELIAQGLELKLQPFEALVQGIDGGKVKALYAVGAEVPGSEATFAQTAAKLDTFVVQATNESPLTAQATVLLPASAHVEYDGSFVQVDGLVQRFRKAYPSKGEAVPHAQLVAELTRELGGSVSWTTTREAFRELGKAVPEFASFDWDKSAPPDREKPGINPLPSGADGRPAGYREFGAPRVRGL</sequence>
<organism evidence="16 17">
    <name type="scientific">Cystobacter ferrugineus</name>
    <dbReference type="NCBI Taxonomy" id="83449"/>
    <lineage>
        <taxon>Bacteria</taxon>
        <taxon>Pseudomonadati</taxon>
        <taxon>Myxococcota</taxon>
        <taxon>Myxococcia</taxon>
        <taxon>Myxococcales</taxon>
        <taxon>Cystobacterineae</taxon>
        <taxon>Archangiaceae</taxon>
        <taxon>Cystobacter</taxon>
    </lineage>
</organism>
<gene>
    <name evidence="16" type="ORF">BON30_13065</name>
</gene>
<dbReference type="SUPFAM" id="SSF54292">
    <property type="entry name" value="2Fe-2S ferredoxin-like"/>
    <property type="match status" value="1"/>
</dbReference>
<dbReference type="GO" id="GO:0016491">
    <property type="term" value="F:oxidoreductase activity"/>
    <property type="evidence" value="ECO:0007669"/>
    <property type="project" value="InterPro"/>
</dbReference>
<dbReference type="AlphaFoldDB" id="A0A1L9BCQ0"/>
<dbReference type="GO" id="GO:0016020">
    <property type="term" value="C:membrane"/>
    <property type="evidence" value="ECO:0007669"/>
    <property type="project" value="UniProtKB-SubCell"/>
</dbReference>
<evidence type="ECO:0000256" key="6">
    <source>
        <dbReference type="ARBA" id="ARBA00022723"/>
    </source>
</evidence>
<dbReference type="RefSeq" id="WP_071898631.1">
    <property type="nucleotide sequence ID" value="NZ_MPIN01000003.1"/>
</dbReference>
<dbReference type="GO" id="GO:0008137">
    <property type="term" value="F:NADH dehydrogenase (ubiquinone) activity"/>
    <property type="evidence" value="ECO:0007669"/>
    <property type="project" value="InterPro"/>
</dbReference>
<keyword evidence="6" id="KW-0479">Metal-binding</keyword>
<keyword evidence="4" id="KW-0004">4Fe-4S</keyword>
<dbReference type="SMART" id="SM00929">
    <property type="entry name" value="NADH-G_4Fe-4S_3"/>
    <property type="match status" value="1"/>
</dbReference>
<dbReference type="InterPro" id="IPR001041">
    <property type="entry name" value="2Fe-2S_ferredoxin-type"/>
</dbReference>
<dbReference type="PANTHER" id="PTHR43105">
    <property type="entry name" value="RESPIRATORY NITRATE REDUCTASE"/>
    <property type="match status" value="1"/>
</dbReference>
<keyword evidence="17" id="KW-1185">Reference proteome</keyword>
<dbReference type="InterPro" id="IPR036010">
    <property type="entry name" value="2Fe-2S_ferredoxin-like_sf"/>
</dbReference>
<dbReference type="InterPro" id="IPR054351">
    <property type="entry name" value="NADH_UbQ_OxRdtase_ferredoxin"/>
</dbReference>
<comment type="cofactor">
    <cofactor evidence="1">
        <name>[4Fe-4S] cluster</name>
        <dbReference type="ChEBI" id="CHEBI:49883"/>
    </cofactor>
</comment>
<feature type="domain" description="4Fe-4S Mo/W bis-MGD-type" evidence="14">
    <location>
        <begin position="300"/>
        <end position="356"/>
    </location>
</feature>
<dbReference type="FunFam" id="3.30.70.20:FF:000002">
    <property type="entry name" value="NADH-ubiquinone oxidoreductase 75 kDa subunit"/>
    <property type="match status" value="1"/>
</dbReference>
<dbReference type="Pfam" id="PF13510">
    <property type="entry name" value="Fer2_4"/>
    <property type="match status" value="1"/>
</dbReference>
<dbReference type="InterPro" id="IPR006963">
    <property type="entry name" value="Mopterin_OxRdtase_4Fe-4S_dom"/>
</dbReference>
<evidence type="ECO:0000256" key="8">
    <source>
        <dbReference type="ARBA" id="ARBA00023004"/>
    </source>
</evidence>
<evidence type="ECO:0000256" key="11">
    <source>
        <dbReference type="ARBA" id="ARBA00023136"/>
    </source>
</evidence>
<proteinExistence type="inferred from homology"/>
<evidence type="ECO:0000256" key="10">
    <source>
        <dbReference type="ARBA" id="ARBA00023027"/>
    </source>
</evidence>
<dbReference type="Pfam" id="PF22117">
    <property type="entry name" value="Fer4_Nqo3"/>
    <property type="match status" value="1"/>
</dbReference>
<dbReference type="Pfam" id="PF00384">
    <property type="entry name" value="Molybdopterin"/>
    <property type="match status" value="1"/>
</dbReference>
<keyword evidence="11" id="KW-0472">Membrane</keyword>
<dbReference type="Gene3D" id="3.40.50.740">
    <property type="match status" value="1"/>
</dbReference>
<feature type="region of interest" description="Disordered" evidence="13">
    <location>
        <begin position="593"/>
        <end position="632"/>
    </location>
</feature>
<feature type="region of interest" description="Disordered" evidence="13">
    <location>
        <begin position="1"/>
        <end position="87"/>
    </location>
</feature>
<dbReference type="PROSITE" id="PS51839">
    <property type="entry name" value="4FE4S_HC3"/>
    <property type="match status" value="1"/>
</dbReference>
<dbReference type="InterPro" id="IPR000283">
    <property type="entry name" value="NADH_UbQ_OxRdtase_75kDa_su_CS"/>
</dbReference>
<evidence type="ECO:0000256" key="3">
    <source>
        <dbReference type="ARBA" id="ARBA00005404"/>
    </source>
</evidence>
<evidence type="ECO:0000256" key="9">
    <source>
        <dbReference type="ARBA" id="ARBA00023014"/>
    </source>
</evidence>
<dbReference type="OrthoDB" id="9816402at2"/>
<dbReference type="SUPFAM" id="SSF54862">
    <property type="entry name" value="4Fe-4S ferredoxins"/>
    <property type="match status" value="1"/>
</dbReference>
<dbReference type="GO" id="GO:0051537">
    <property type="term" value="F:2 iron, 2 sulfur cluster binding"/>
    <property type="evidence" value="ECO:0007669"/>
    <property type="project" value="UniProtKB-KW"/>
</dbReference>
<keyword evidence="9" id="KW-0411">Iron-sulfur</keyword>
<comment type="cofactor">
    <cofactor evidence="12">
        <name>[2Fe-2S] cluster</name>
        <dbReference type="ChEBI" id="CHEBI:190135"/>
    </cofactor>
</comment>
<dbReference type="GO" id="GO:0048038">
    <property type="term" value="F:quinone binding"/>
    <property type="evidence" value="ECO:0007669"/>
    <property type="project" value="UniProtKB-KW"/>
</dbReference>
<dbReference type="STRING" id="83449.BON30_13065"/>
<dbReference type="PROSITE" id="PS00643">
    <property type="entry name" value="COMPLEX1_75K_3"/>
    <property type="match status" value="1"/>
</dbReference>
<dbReference type="PROSITE" id="PS51669">
    <property type="entry name" value="4FE4S_MOW_BIS_MGD"/>
    <property type="match status" value="1"/>
</dbReference>
<dbReference type="GO" id="GO:0046872">
    <property type="term" value="F:metal ion binding"/>
    <property type="evidence" value="ECO:0007669"/>
    <property type="project" value="UniProtKB-KW"/>
</dbReference>
<dbReference type="Proteomes" id="UP000182229">
    <property type="component" value="Unassembled WGS sequence"/>
</dbReference>
<dbReference type="PANTHER" id="PTHR43105:SF13">
    <property type="entry name" value="NADH-UBIQUINONE OXIDOREDUCTASE 75 KDA SUBUNIT, MITOCHONDRIAL"/>
    <property type="match status" value="1"/>
</dbReference>
<dbReference type="CDD" id="cd00207">
    <property type="entry name" value="fer2"/>
    <property type="match status" value="1"/>
</dbReference>
<dbReference type="Gene3D" id="2.20.25.90">
    <property type="entry name" value="ADC-like domains"/>
    <property type="match status" value="1"/>
</dbReference>
<feature type="compositionally biased region" description="Pro residues" evidence="13">
    <location>
        <begin position="54"/>
        <end position="82"/>
    </location>
</feature>
<comment type="caution">
    <text evidence="16">The sequence shown here is derived from an EMBL/GenBank/DDBJ whole genome shotgun (WGS) entry which is preliminary data.</text>
</comment>